<feature type="domain" description="Recombinase" evidence="7">
    <location>
        <begin position="175"/>
        <end position="306"/>
    </location>
</feature>
<dbReference type="RefSeq" id="WP_377801307.1">
    <property type="nucleotide sequence ID" value="NZ_JBHSLW010000063.1"/>
</dbReference>
<dbReference type="Gene3D" id="3.90.1750.20">
    <property type="entry name" value="Putative Large Serine Recombinase, Chain B, Domain 2"/>
    <property type="match status" value="1"/>
</dbReference>
<dbReference type="InterPro" id="IPR036162">
    <property type="entry name" value="Resolvase-like_N_sf"/>
</dbReference>
<dbReference type="SMART" id="SM00857">
    <property type="entry name" value="Resolvase"/>
    <property type="match status" value="1"/>
</dbReference>
<evidence type="ECO:0000313" key="9">
    <source>
        <dbReference type="Proteomes" id="UP001596053"/>
    </source>
</evidence>
<dbReference type="InterPro" id="IPR006119">
    <property type="entry name" value="Resolv_N"/>
</dbReference>
<dbReference type="PROSITE" id="PS51736">
    <property type="entry name" value="RECOMBINASES_3"/>
    <property type="match status" value="1"/>
</dbReference>
<comment type="caution">
    <text evidence="8">The sequence shown here is derived from an EMBL/GenBank/DDBJ whole genome shotgun (WGS) entry which is preliminary data.</text>
</comment>
<organism evidence="8 9">
    <name type="scientific">Bosea eneae</name>
    <dbReference type="NCBI Taxonomy" id="151454"/>
    <lineage>
        <taxon>Bacteria</taxon>
        <taxon>Pseudomonadati</taxon>
        <taxon>Pseudomonadota</taxon>
        <taxon>Alphaproteobacteria</taxon>
        <taxon>Hyphomicrobiales</taxon>
        <taxon>Boseaceae</taxon>
        <taxon>Bosea</taxon>
    </lineage>
</organism>
<feature type="compositionally biased region" description="Basic and acidic residues" evidence="5">
    <location>
        <begin position="608"/>
        <end position="621"/>
    </location>
</feature>
<evidence type="ECO:0000259" key="6">
    <source>
        <dbReference type="PROSITE" id="PS51736"/>
    </source>
</evidence>
<dbReference type="Pfam" id="PF07508">
    <property type="entry name" value="Recombinase"/>
    <property type="match status" value="1"/>
</dbReference>
<name>A0ABW0IYE6_9HYPH</name>
<keyword evidence="3" id="KW-0233">DNA recombination</keyword>
<dbReference type="Pfam" id="PF13408">
    <property type="entry name" value="Zn_ribbon_recom"/>
    <property type="match status" value="1"/>
</dbReference>
<dbReference type="PANTHER" id="PTHR30461:SF23">
    <property type="entry name" value="DNA RECOMBINASE-RELATED"/>
    <property type="match status" value="1"/>
</dbReference>
<feature type="active site" description="O-(5'-phospho-DNA)-serine intermediate" evidence="4">
    <location>
        <position position="27"/>
    </location>
</feature>
<keyword evidence="1" id="KW-0229">DNA integration</keyword>
<evidence type="ECO:0000259" key="7">
    <source>
        <dbReference type="PROSITE" id="PS51737"/>
    </source>
</evidence>
<dbReference type="CDD" id="cd00338">
    <property type="entry name" value="Ser_Recombinase"/>
    <property type="match status" value="1"/>
</dbReference>
<evidence type="ECO:0000256" key="4">
    <source>
        <dbReference type="PROSITE-ProRule" id="PRU10137"/>
    </source>
</evidence>
<keyword evidence="9" id="KW-1185">Reference proteome</keyword>
<dbReference type="InterPro" id="IPR025827">
    <property type="entry name" value="Zn_ribbon_recom_dom"/>
</dbReference>
<evidence type="ECO:0000256" key="3">
    <source>
        <dbReference type="ARBA" id="ARBA00023172"/>
    </source>
</evidence>
<dbReference type="PANTHER" id="PTHR30461">
    <property type="entry name" value="DNA-INVERTASE FROM LAMBDOID PROPHAGE"/>
    <property type="match status" value="1"/>
</dbReference>
<feature type="compositionally biased region" description="Low complexity" evidence="5">
    <location>
        <begin position="624"/>
        <end position="639"/>
    </location>
</feature>
<dbReference type="EMBL" id="JBHSLW010000063">
    <property type="protein sequence ID" value="MFC5423117.1"/>
    <property type="molecule type" value="Genomic_DNA"/>
</dbReference>
<feature type="domain" description="Resolvase/invertase-type recombinase catalytic" evidence="6">
    <location>
        <begin position="19"/>
        <end position="171"/>
    </location>
</feature>
<evidence type="ECO:0000256" key="5">
    <source>
        <dbReference type="SAM" id="MobiDB-lite"/>
    </source>
</evidence>
<dbReference type="Pfam" id="PF00239">
    <property type="entry name" value="Resolvase"/>
    <property type="match status" value="1"/>
</dbReference>
<sequence length="639" mass="71158">MSRSRRTPRMLPPFDAALRACAYLRVSTGRQAESDLSIPDQRKQTAQYCTAKGWSLVGEFVEPGASATDDSRPEFQRMIERCLDDDHPFDVIVVHSYSRFFRDSFSLEMYVRKLAKAGVRLVSITQELGDDPAQVMMRQVIALFDEYQSRENSKHVLRAMKENARQGFYNGARVPLGYTVEACETRGERVKKRLVEDPVEAETVRQIFRLYRVGDGTSGPLGVKAVTNWLNGKGFRTRLGARFGVATVHGILTNPVYVGDWAFNRMEARTRAAKPASEHIRIEVPALISRAEFDTVAATLKAHNPRVTPAREVTGPILLTGLATCAHCGAAMTLRTGTSKSGKVHRYYSCSTHGRQGKVGCQGRSVPMNKLDELVTDHLTSALLQPDRLQKTLASLLTGRAAKRGEVDGRIAALRAEVSTGEEKLRRLYQLVEDGVTDLDDMLKERLATLKAERDRAKIALDRIHAAERPPATIAPELIEEFGVLMRRNITEGTVPFRKAWLRSIVDRVEVDTNSVRIIGDKANLEQVIAATSTGSLKEPGVRSSVRKWRAQRDSNSFMREEVAGADRRGQIPTFSGCRYRWLLAPATKINEEPRRKSDGVFVVLEPSSKDAPHGRSENRARSRAASGKSRPAPRQAPE</sequence>
<evidence type="ECO:0000256" key="2">
    <source>
        <dbReference type="ARBA" id="ARBA00023125"/>
    </source>
</evidence>
<feature type="region of interest" description="Disordered" evidence="5">
    <location>
        <begin position="595"/>
        <end position="639"/>
    </location>
</feature>
<dbReference type="Gene3D" id="3.40.50.1390">
    <property type="entry name" value="Resolvase, N-terminal catalytic domain"/>
    <property type="match status" value="1"/>
</dbReference>
<dbReference type="PROSITE" id="PS00397">
    <property type="entry name" value="RECOMBINASES_1"/>
    <property type="match status" value="1"/>
</dbReference>
<dbReference type="InterPro" id="IPR011109">
    <property type="entry name" value="DNA_bind_recombinase_dom"/>
</dbReference>
<dbReference type="InterPro" id="IPR050639">
    <property type="entry name" value="SSR_resolvase"/>
</dbReference>
<reference evidence="9" key="1">
    <citation type="journal article" date="2019" name="Int. J. Syst. Evol. Microbiol.">
        <title>The Global Catalogue of Microorganisms (GCM) 10K type strain sequencing project: providing services to taxonomists for standard genome sequencing and annotation.</title>
        <authorList>
            <consortium name="The Broad Institute Genomics Platform"/>
            <consortium name="The Broad Institute Genome Sequencing Center for Infectious Disease"/>
            <person name="Wu L."/>
            <person name="Ma J."/>
        </authorList>
    </citation>
    <scope>NUCLEOTIDE SEQUENCE [LARGE SCALE GENOMIC DNA]</scope>
    <source>
        <strain evidence="9">NCAIM B.01391</strain>
    </source>
</reference>
<keyword evidence="2" id="KW-0238">DNA-binding</keyword>
<proteinExistence type="predicted"/>
<dbReference type="InterPro" id="IPR006118">
    <property type="entry name" value="Recombinase_CS"/>
</dbReference>
<dbReference type="SUPFAM" id="SSF53041">
    <property type="entry name" value="Resolvase-like"/>
    <property type="match status" value="1"/>
</dbReference>
<evidence type="ECO:0000313" key="8">
    <source>
        <dbReference type="EMBL" id="MFC5423117.1"/>
    </source>
</evidence>
<dbReference type="PROSITE" id="PS51737">
    <property type="entry name" value="RECOMBINASE_DNA_BIND"/>
    <property type="match status" value="1"/>
</dbReference>
<accession>A0ABW0IYE6</accession>
<gene>
    <name evidence="8" type="ORF">ACFPOB_26570</name>
</gene>
<dbReference type="InterPro" id="IPR038109">
    <property type="entry name" value="DNA_bind_recomb_sf"/>
</dbReference>
<dbReference type="Proteomes" id="UP001596053">
    <property type="component" value="Unassembled WGS sequence"/>
</dbReference>
<protein>
    <submittedName>
        <fullName evidence="8">Recombinase family protein</fullName>
    </submittedName>
</protein>
<evidence type="ECO:0000256" key="1">
    <source>
        <dbReference type="ARBA" id="ARBA00022908"/>
    </source>
</evidence>